<dbReference type="FunFam" id="3.30.300.70:FF:000005">
    <property type="entry name" value="Ribosome maturation factor RimP"/>
    <property type="match status" value="1"/>
</dbReference>
<dbReference type="InterPro" id="IPR035956">
    <property type="entry name" value="RimP_N_sf"/>
</dbReference>
<protein>
    <recommendedName>
        <fullName evidence="1">Ribosome maturation factor RimP</fullName>
    </recommendedName>
</protein>
<comment type="function">
    <text evidence="1">Required for maturation of 30S ribosomal subunits.</text>
</comment>
<dbReference type="Pfam" id="PF02576">
    <property type="entry name" value="RimP_N"/>
    <property type="match status" value="1"/>
</dbReference>
<evidence type="ECO:0000256" key="1">
    <source>
        <dbReference type="HAMAP-Rule" id="MF_01077"/>
    </source>
</evidence>
<dbReference type="InterPro" id="IPR028998">
    <property type="entry name" value="RimP_C"/>
</dbReference>
<reference evidence="2 3" key="1">
    <citation type="journal article" date="2017" name="Front. Cell. Infect. Microbiol.">
        <title>Whole Genome Sequence and Phylogenetic Analysis Show Helicobacter pylori Strains from Latin America Have Followed a Unique Evolution Pathway.</title>
        <authorList>
            <person name="Munoz-Ramirez Z.Y."/>
            <person name="Mendez-Tenorio A."/>
            <person name="Kato I."/>
            <person name="Bravo M.M."/>
            <person name="Rizzato C."/>
            <person name="Thorell K."/>
            <person name="Torres R.C."/>
            <person name="Aviles-Jimenez F."/>
            <person name="Camorlinga M."/>
            <person name="Canzian F."/>
            <person name="Torres J."/>
        </authorList>
    </citation>
    <scope>NUCLEOTIDE SEQUENCE [LARGE SCALE GENOMIC DNA]</scope>
    <source>
        <strain evidence="2 3">CM22347</strain>
    </source>
</reference>
<dbReference type="InterPro" id="IPR003728">
    <property type="entry name" value="Ribosome_maturation_RimP"/>
</dbReference>
<dbReference type="Pfam" id="PF17384">
    <property type="entry name" value="DUF150_C"/>
    <property type="match status" value="1"/>
</dbReference>
<dbReference type="Gene3D" id="3.30.300.70">
    <property type="entry name" value="RimP-like superfamily, N-terminal"/>
    <property type="match status" value="1"/>
</dbReference>
<proteinExistence type="inferred from homology"/>
<dbReference type="PANTHER" id="PTHR33867">
    <property type="entry name" value="RIBOSOME MATURATION FACTOR RIMP"/>
    <property type="match status" value="1"/>
</dbReference>
<dbReference type="CDD" id="cd01734">
    <property type="entry name" value="YlxS_C"/>
    <property type="match status" value="1"/>
</dbReference>
<sequence>MNKKIEEKIEGVIESLGYLLYDVSLVKENEQHVLRVSLKNPNGAVSLDICQQVSEIISPLLDVCDFIQDAYILEVSSMGLERVLKTPKHFKLSLGEKVEVKLINKESFQAVLKDANDLSADFELENHAIKSVEYKDLKKVKTLFEWWNNAKR</sequence>
<comment type="subcellular location">
    <subcellularLocation>
        <location evidence="1">Cytoplasm</location>
    </subcellularLocation>
</comment>
<keyword evidence="1" id="KW-0690">Ribosome biogenesis</keyword>
<keyword evidence="1" id="KW-0963">Cytoplasm</keyword>
<dbReference type="PANTHER" id="PTHR33867:SF1">
    <property type="entry name" value="RIBOSOME MATURATION FACTOR RIMP"/>
    <property type="match status" value="1"/>
</dbReference>
<name>A0A2A6RZH1_HELPX</name>
<dbReference type="SUPFAM" id="SSF75420">
    <property type="entry name" value="YhbC-like, N-terminal domain"/>
    <property type="match status" value="1"/>
</dbReference>
<accession>A0A2A6RZH1</accession>
<evidence type="ECO:0000313" key="3">
    <source>
        <dbReference type="Proteomes" id="UP000319468"/>
    </source>
</evidence>
<gene>
    <name evidence="1" type="primary">rimP</name>
    <name evidence="2" type="ORF">B0X69_00580</name>
</gene>
<dbReference type="InterPro" id="IPR028989">
    <property type="entry name" value="RimP_N"/>
</dbReference>
<comment type="similarity">
    <text evidence="1">Belongs to the RimP family.</text>
</comment>
<dbReference type="EMBL" id="MUPM01000052">
    <property type="protein sequence ID" value="OOQ35796.1"/>
    <property type="molecule type" value="Genomic_DNA"/>
</dbReference>
<dbReference type="GO" id="GO:0000028">
    <property type="term" value="P:ribosomal small subunit assembly"/>
    <property type="evidence" value="ECO:0007669"/>
    <property type="project" value="TreeGrafter"/>
</dbReference>
<dbReference type="AlphaFoldDB" id="A0A2A6RZH1"/>
<dbReference type="GO" id="GO:0005829">
    <property type="term" value="C:cytosol"/>
    <property type="evidence" value="ECO:0007669"/>
    <property type="project" value="TreeGrafter"/>
</dbReference>
<comment type="caution">
    <text evidence="2">The sequence shown here is derived from an EMBL/GenBank/DDBJ whole genome shotgun (WGS) entry which is preliminary data.</text>
</comment>
<dbReference type="GO" id="GO:0006412">
    <property type="term" value="P:translation"/>
    <property type="evidence" value="ECO:0007669"/>
    <property type="project" value="TreeGrafter"/>
</dbReference>
<dbReference type="Proteomes" id="UP000319468">
    <property type="component" value="Unassembled WGS sequence"/>
</dbReference>
<dbReference type="RefSeq" id="WP_078298536.1">
    <property type="nucleotide sequence ID" value="NZ_MBJV01000036.1"/>
</dbReference>
<evidence type="ECO:0000313" key="2">
    <source>
        <dbReference type="EMBL" id="OOQ35796.1"/>
    </source>
</evidence>
<dbReference type="HAMAP" id="MF_01077">
    <property type="entry name" value="RimP"/>
    <property type="match status" value="1"/>
</dbReference>
<organism evidence="2 3">
    <name type="scientific">Helicobacter pylori</name>
    <name type="common">Campylobacter pylori</name>
    <dbReference type="NCBI Taxonomy" id="210"/>
    <lineage>
        <taxon>Bacteria</taxon>
        <taxon>Pseudomonadati</taxon>
        <taxon>Campylobacterota</taxon>
        <taxon>Epsilonproteobacteria</taxon>
        <taxon>Campylobacterales</taxon>
        <taxon>Helicobacteraceae</taxon>
        <taxon>Helicobacter</taxon>
    </lineage>
</organism>